<dbReference type="Proteomes" id="UP000178510">
    <property type="component" value="Unassembled WGS sequence"/>
</dbReference>
<evidence type="ECO:0000313" key="1">
    <source>
        <dbReference type="EMBL" id="OHA02340.1"/>
    </source>
</evidence>
<dbReference type="EMBL" id="MHQM01000050">
    <property type="protein sequence ID" value="OHA02340.1"/>
    <property type="molecule type" value="Genomic_DNA"/>
</dbReference>
<dbReference type="InterPro" id="IPR036412">
    <property type="entry name" value="HAD-like_sf"/>
</dbReference>
<dbReference type="Gene3D" id="1.10.150.520">
    <property type="match status" value="1"/>
</dbReference>
<proteinExistence type="predicted"/>
<dbReference type="SUPFAM" id="SSF56784">
    <property type="entry name" value="HAD-like"/>
    <property type="match status" value="1"/>
</dbReference>
<comment type="caution">
    <text evidence="1">The sequence shown here is derived from an EMBL/GenBank/DDBJ whole genome shotgun (WGS) entry which is preliminary data.</text>
</comment>
<dbReference type="AlphaFoldDB" id="A0A1G2KSG2"/>
<organism evidence="1 2">
    <name type="scientific">Candidatus Sungbacteria bacterium RIFCSPHIGHO2_02_FULL_52_23</name>
    <dbReference type="NCBI Taxonomy" id="1802274"/>
    <lineage>
        <taxon>Bacteria</taxon>
        <taxon>Candidatus Sungiibacteriota</taxon>
    </lineage>
</organism>
<dbReference type="Pfam" id="PF00702">
    <property type="entry name" value="Hydrolase"/>
    <property type="match status" value="1"/>
</dbReference>
<accession>A0A1G2KSG2</accession>
<dbReference type="Gene3D" id="3.40.50.1000">
    <property type="entry name" value="HAD superfamily/HAD-like"/>
    <property type="match status" value="1"/>
</dbReference>
<gene>
    <name evidence="1" type="ORF">A3J58_01865</name>
</gene>
<reference evidence="1 2" key="1">
    <citation type="journal article" date="2016" name="Nat. Commun.">
        <title>Thousands of microbial genomes shed light on interconnected biogeochemical processes in an aquifer system.</title>
        <authorList>
            <person name="Anantharaman K."/>
            <person name="Brown C.T."/>
            <person name="Hug L.A."/>
            <person name="Sharon I."/>
            <person name="Castelle C.J."/>
            <person name="Probst A.J."/>
            <person name="Thomas B.C."/>
            <person name="Singh A."/>
            <person name="Wilkins M.J."/>
            <person name="Karaoz U."/>
            <person name="Brodie E.L."/>
            <person name="Williams K.H."/>
            <person name="Hubbard S.S."/>
            <person name="Banfield J.F."/>
        </authorList>
    </citation>
    <scope>NUCLEOTIDE SEQUENCE [LARGE SCALE GENOMIC DNA]</scope>
</reference>
<protein>
    <recommendedName>
        <fullName evidence="3">HAD family hydrolase</fullName>
    </recommendedName>
</protein>
<evidence type="ECO:0008006" key="3">
    <source>
        <dbReference type="Google" id="ProtNLM"/>
    </source>
</evidence>
<evidence type="ECO:0000313" key="2">
    <source>
        <dbReference type="Proteomes" id="UP000178510"/>
    </source>
</evidence>
<sequence>MGKWDNSPVWIVSDIDSTLYTNPEYIRLCSIREVTEIARILGISTEKAEQKIMRMRKKLSLRIPREITLTETVYALGLTEDEWGELRCRAWEPEKWIKYDAELCAALEEFRILPNVLGICFATNSPIEIGRRNLYALGIPCESNLLFGPENLECSKPDARFFPRIAASLGVSTTQCVSIGDRGMSDADPAIVAGFCCAFIVEGRNDFICTLRKLTRNIKRGKYHDDCV</sequence>
<dbReference type="InterPro" id="IPR023214">
    <property type="entry name" value="HAD_sf"/>
</dbReference>
<dbReference type="CDD" id="cd01427">
    <property type="entry name" value="HAD_like"/>
    <property type="match status" value="1"/>
</dbReference>
<name>A0A1G2KSG2_9BACT</name>
<dbReference type="STRING" id="1802274.A3J58_01865"/>